<evidence type="ECO:0000256" key="4">
    <source>
        <dbReference type="ARBA" id="ARBA00008236"/>
    </source>
</evidence>
<evidence type="ECO:0000256" key="3">
    <source>
        <dbReference type="ARBA" id="ARBA00001947"/>
    </source>
</evidence>
<comment type="cofactor">
    <cofactor evidence="2">
        <name>Mg(2+)</name>
        <dbReference type="ChEBI" id="CHEBI:18420"/>
    </cofactor>
</comment>
<comment type="cofactor">
    <cofactor evidence="3">
        <name>Zn(2+)</name>
        <dbReference type="ChEBI" id="CHEBI:29105"/>
    </cofactor>
</comment>
<dbReference type="Pfam" id="PF02073">
    <property type="entry name" value="Peptidase_M29"/>
    <property type="match status" value="1"/>
</dbReference>
<comment type="cofactor">
    <cofactor evidence="1">
        <name>Co(2+)</name>
        <dbReference type="ChEBI" id="CHEBI:48828"/>
    </cofactor>
</comment>
<protein>
    <submittedName>
        <fullName evidence="10">Aminopeptidase</fullName>
    </submittedName>
</protein>
<dbReference type="InterPro" id="IPR035097">
    <property type="entry name" value="M29_N-terminal"/>
</dbReference>
<proteinExistence type="inferred from homology"/>
<dbReference type="PANTHER" id="PTHR34448:SF3">
    <property type="entry name" value="AMINOPEPTIDASE AMPS"/>
    <property type="match status" value="1"/>
</dbReference>
<evidence type="ECO:0000256" key="9">
    <source>
        <dbReference type="ARBA" id="ARBA00023049"/>
    </source>
</evidence>
<organism evidence="10">
    <name type="scientific">Sporolactobacillus sp. Y61</name>
    <dbReference type="NCBI Taxonomy" id="3160863"/>
    <lineage>
        <taxon>Bacteria</taxon>
        <taxon>Bacillati</taxon>
        <taxon>Bacillota</taxon>
        <taxon>Bacilli</taxon>
        <taxon>Bacillales</taxon>
        <taxon>Sporolactobacillaceae</taxon>
        <taxon>Sporolactobacillus</taxon>
    </lineage>
</organism>
<name>A0AAU8IJE6_9BACL</name>
<dbReference type="GO" id="GO:0004177">
    <property type="term" value="F:aminopeptidase activity"/>
    <property type="evidence" value="ECO:0007669"/>
    <property type="project" value="UniProtKB-KW"/>
</dbReference>
<dbReference type="PANTHER" id="PTHR34448">
    <property type="entry name" value="AMINOPEPTIDASE"/>
    <property type="match status" value="1"/>
</dbReference>
<evidence type="ECO:0000256" key="5">
    <source>
        <dbReference type="ARBA" id="ARBA00022438"/>
    </source>
</evidence>
<dbReference type="RefSeq" id="WP_353949350.1">
    <property type="nucleotide sequence ID" value="NZ_CP159510.1"/>
</dbReference>
<dbReference type="SUPFAM" id="SSF144052">
    <property type="entry name" value="Thermophilic metalloprotease-like"/>
    <property type="match status" value="1"/>
</dbReference>
<sequence length="410" mass="46512">MKNFDNLLDRYADITVRIGLNVQKGQDVVIFAPIESPGFVRKTVRKAYEAGAENVYVDWTDDQITRIRFEKAPDRTFDTFPSWRARSFEERADRDAAFLYIYAPNPELLKGIDPGRVTRSQKASVTANKKFSDDRLNARVSWTIVSVPTAGWSAKIFPKLGEAERIEALWKQIFTITRADREDPVAAWQDHIHTLTEKLDYFNEKRFKKLYYKAPGTDLEIELPEGHLWVGGGMTTTKGIRFQPNMPTEEIYTMPLKTGVNGTVSSTKPLNFGGHLIERFSITFKEGRIIDFQAEQGYETLKKIIDTDEGSHYLGEVSLVPHRSPISETNLIFYNTLFDENASCHLAIGTCLPFNYRGGQEMSEEELAAKGANFSLTHVDFMVGSAKLDIDGESQDGKRVPLFRKGNWAI</sequence>
<dbReference type="GO" id="GO:0008237">
    <property type="term" value="F:metallopeptidase activity"/>
    <property type="evidence" value="ECO:0007669"/>
    <property type="project" value="UniProtKB-KW"/>
</dbReference>
<keyword evidence="5 10" id="KW-0031">Aminopeptidase</keyword>
<dbReference type="EMBL" id="CP159510">
    <property type="protein sequence ID" value="XCJ18293.1"/>
    <property type="molecule type" value="Genomic_DNA"/>
</dbReference>
<keyword evidence="6" id="KW-0645">Protease</keyword>
<dbReference type="InterPro" id="IPR000787">
    <property type="entry name" value="Peptidase_M29"/>
</dbReference>
<keyword evidence="9" id="KW-0482">Metalloprotease</keyword>
<dbReference type="GO" id="GO:0046872">
    <property type="term" value="F:metal ion binding"/>
    <property type="evidence" value="ECO:0007669"/>
    <property type="project" value="UniProtKB-KW"/>
</dbReference>
<evidence type="ECO:0000256" key="8">
    <source>
        <dbReference type="ARBA" id="ARBA00022801"/>
    </source>
</evidence>
<evidence type="ECO:0000256" key="7">
    <source>
        <dbReference type="ARBA" id="ARBA00022723"/>
    </source>
</evidence>
<keyword evidence="8" id="KW-0378">Hydrolase</keyword>
<dbReference type="PRINTS" id="PR00919">
    <property type="entry name" value="THERMOPTASE"/>
</dbReference>
<dbReference type="AlphaFoldDB" id="A0AAU8IJE6"/>
<dbReference type="Gene3D" id="3.40.1830.10">
    <property type="entry name" value="Thermophilic metalloprotease (M29)"/>
    <property type="match status" value="1"/>
</dbReference>
<gene>
    <name evidence="10" type="ORF">ABNN70_07620</name>
</gene>
<evidence type="ECO:0000313" key="10">
    <source>
        <dbReference type="EMBL" id="XCJ18293.1"/>
    </source>
</evidence>
<evidence type="ECO:0000256" key="6">
    <source>
        <dbReference type="ARBA" id="ARBA00022670"/>
    </source>
</evidence>
<evidence type="ECO:0000256" key="1">
    <source>
        <dbReference type="ARBA" id="ARBA00001941"/>
    </source>
</evidence>
<reference evidence="10" key="1">
    <citation type="submission" date="2024-06" db="EMBL/GenBank/DDBJ databases">
        <authorList>
            <person name="Fan A."/>
            <person name="Zhang F.Y."/>
            <person name="Zhang L."/>
        </authorList>
    </citation>
    <scope>NUCLEOTIDE SEQUENCE</scope>
    <source>
        <strain evidence="10">Y61</strain>
    </source>
</reference>
<comment type="similarity">
    <text evidence="4">Belongs to the peptidase M29 family.</text>
</comment>
<dbReference type="InterPro" id="IPR052170">
    <property type="entry name" value="M29_Exopeptidase"/>
</dbReference>
<keyword evidence="7" id="KW-0479">Metal-binding</keyword>
<evidence type="ECO:0000256" key="2">
    <source>
        <dbReference type="ARBA" id="ARBA00001946"/>
    </source>
</evidence>
<accession>A0AAU8IJE6</accession>
<dbReference type="GO" id="GO:0006508">
    <property type="term" value="P:proteolysis"/>
    <property type="evidence" value="ECO:0007669"/>
    <property type="project" value="UniProtKB-KW"/>
</dbReference>